<sequence>MTSGSPDPARLVAGSTFACHPEGPARRTGGTEFDGSPVRLRGRSMDEKPMASPSAKGPGRQAANEGSSGPL</sequence>
<dbReference type="Proteomes" id="UP001519538">
    <property type="component" value="Unassembled WGS sequence"/>
</dbReference>
<proteinExistence type="predicted"/>
<keyword evidence="3" id="KW-1185">Reference proteome</keyword>
<evidence type="ECO:0000313" key="3">
    <source>
        <dbReference type="Proteomes" id="UP001519538"/>
    </source>
</evidence>
<name>A0ABS5SRU0_9PROT</name>
<evidence type="ECO:0000313" key="2">
    <source>
        <dbReference type="EMBL" id="MBT0676849.1"/>
    </source>
</evidence>
<organism evidence="2 3">
    <name type="scientific">Komagataeibacter oboediens</name>
    <dbReference type="NCBI Taxonomy" id="65958"/>
    <lineage>
        <taxon>Bacteria</taxon>
        <taxon>Pseudomonadati</taxon>
        <taxon>Pseudomonadota</taxon>
        <taxon>Alphaproteobacteria</taxon>
        <taxon>Acetobacterales</taxon>
        <taxon>Acetobacteraceae</taxon>
        <taxon>Komagataeibacter</taxon>
    </lineage>
</organism>
<comment type="caution">
    <text evidence="2">The sequence shown here is derived from an EMBL/GenBank/DDBJ whole genome shotgun (WGS) entry which is preliminary data.</text>
</comment>
<gene>
    <name evidence="2" type="ORF">HNO79_15880</name>
</gene>
<evidence type="ECO:0000256" key="1">
    <source>
        <dbReference type="SAM" id="MobiDB-lite"/>
    </source>
</evidence>
<dbReference type="EMBL" id="JABLUU010000029">
    <property type="protein sequence ID" value="MBT0676849.1"/>
    <property type="molecule type" value="Genomic_DNA"/>
</dbReference>
<feature type="region of interest" description="Disordered" evidence="1">
    <location>
        <begin position="1"/>
        <end position="71"/>
    </location>
</feature>
<accession>A0ABS5SRU0</accession>
<reference evidence="2 3" key="1">
    <citation type="journal article" date="2021" name="Astrobiology">
        <title>Bacterial Cellulose Retains Robustness but Its Synthesis Declines After Exposure to a Mars-Like Environment Simulated Outside the International Space Station.</title>
        <authorList>
            <person name="Orlovska I."/>
            <person name="Podolich O."/>
            <person name="Kukharenko O."/>
            <person name="Zaets I."/>
            <person name="Reva O."/>
            <person name="Khirunenko L."/>
            <person name="Zmejkoski D."/>
            <person name="Rogalsky S."/>
            <person name="Barh D."/>
            <person name="Tiwari S."/>
            <person name="Kumavath R."/>
            <person name="Goes-Neto A."/>
            <person name="Azevedo V."/>
            <person name="Brenig B."/>
            <person name="Ghosh P."/>
            <person name="de Vera J.P."/>
            <person name="Kozyrovska N."/>
        </authorList>
    </citation>
    <scope>NUCLEOTIDE SEQUENCE [LARGE SCALE GENOMIC DNA]</scope>
    <source>
        <strain evidence="2 3">IMBG 311</strain>
    </source>
</reference>
<protein>
    <submittedName>
        <fullName evidence="2">Uncharacterized protein</fullName>
    </submittedName>
</protein>
<dbReference type="RefSeq" id="WP_214165887.1">
    <property type="nucleotide sequence ID" value="NZ_JABLUU010000029.1"/>
</dbReference>
<dbReference type="GeneID" id="79189222"/>